<feature type="disulfide bond" description="Interchain (with AhpC); in linked form" evidence="6">
    <location>
        <position position="134"/>
    </location>
</feature>
<feature type="active site" description="Proton donor" evidence="6">
    <location>
        <position position="131"/>
    </location>
</feature>
<dbReference type="EC" id="1.11.1.28" evidence="6"/>
<dbReference type="InterPro" id="IPR003779">
    <property type="entry name" value="CMD-like"/>
</dbReference>
<dbReference type="Pfam" id="PF02627">
    <property type="entry name" value="CMD"/>
    <property type="match status" value="1"/>
</dbReference>
<evidence type="ECO:0000256" key="3">
    <source>
        <dbReference type="ARBA" id="ARBA00023002"/>
    </source>
</evidence>
<dbReference type="Gene3D" id="1.20.1290.10">
    <property type="entry name" value="AhpD-like"/>
    <property type="match status" value="1"/>
</dbReference>
<evidence type="ECO:0000313" key="9">
    <source>
        <dbReference type="Proteomes" id="UP000219072"/>
    </source>
</evidence>
<dbReference type="OrthoDB" id="9801997at2"/>
<organism evidence="8 9">
    <name type="scientific">Streptomyces zhaozhouensis</name>
    <dbReference type="NCBI Taxonomy" id="1300267"/>
    <lineage>
        <taxon>Bacteria</taxon>
        <taxon>Bacillati</taxon>
        <taxon>Actinomycetota</taxon>
        <taxon>Actinomycetes</taxon>
        <taxon>Kitasatosporales</taxon>
        <taxon>Streptomycetaceae</taxon>
        <taxon>Streptomyces</taxon>
    </lineage>
</organism>
<dbReference type="GO" id="GO:0051920">
    <property type="term" value="F:peroxiredoxin activity"/>
    <property type="evidence" value="ECO:0007669"/>
    <property type="project" value="InterPro"/>
</dbReference>
<dbReference type="EMBL" id="OCNE01000002">
    <property type="protein sequence ID" value="SOD61080.1"/>
    <property type="molecule type" value="Genomic_DNA"/>
</dbReference>
<keyword evidence="5 6" id="KW-0676">Redox-active center</keyword>
<sequence length="181" mass="19287">MALDAVRAALPPHAKDLSLALGSLTRHGELTEQQLWGTLLACAEATRCAPLLRETEAEARKHLTEDAHRAARTAAALMAMTNVFYRARHLLDDPEYDALPAGLRMNALRDPGVDRVDFELWSLAVSAVGGCGRCLTSHERALRQAGVRRETVQDAIRVASVLSGVAATLDAEAALAGSAPA</sequence>
<dbReference type="AlphaFoldDB" id="A0A286DQZ4"/>
<dbReference type="HAMAP" id="MF_01676">
    <property type="entry name" value="AhpD"/>
    <property type="match status" value="1"/>
</dbReference>
<dbReference type="Proteomes" id="UP000219072">
    <property type="component" value="Unassembled WGS sequence"/>
</dbReference>
<dbReference type="RefSeq" id="WP_097229861.1">
    <property type="nucleotide sequence ID" value="NZ_OCNE01000002.1"/>
</dbReference>
<evidence type="ECO:0000256" key="2">
    <source>
        <dbReference type="ARBA" id="ARBA00022862"/>
    </source>
</evidence>
<gene>
    <name evidence="6" type="primary">ahpD</name>
    <name evidence="8" type="ORF">SAMN06297387_102496</name>
</gene>
<dbReference type="InterPro" id="IPR029032">
    <property type="entry name" value="AhpD-like"/>
</dbReference>
<dbReference type="PANTHER" id="PTHR33930">
    <property type="entry name" value="ALKYL HYDROPEROXIDE REDUCTASE AHPD"/>
    <property type="match status" value="1"/>
</dbReference>
<evidence type="ECO:0000256" key="4">
    <source>
        <dbReference type="ARBA" id="ARBA00023157"/>
    </source>
</evidence>
<dbReference type="GO" id="GO:0045454">
    <property type="term" value="P:cell redox homeostasis"/>
    <property type="evidence" value="ECO:0007669"/>
    <property type="project" value="TreeGrafter"/>
</dbReference>
<keyword evidence="9" id="KW-1185">Reference proteome</keyword>
<accession>A0A286DQZ4</accession>
<evidence type="ECO:0000259" key="7">
    <source>
        <dbReference type="Pfam" id="PF02627"/>
    </source>
</evidence>
<evidence type="ECO:0000313" key="8">
    <source>
        <dbReference type="EMBL" id="SOD61080.1"/>
    </source>
</evidence>
<protein>
    <recommendedName>
        <fullName evidence="6">Alkyl hydroperoxide reductase AhpD</fullName>
        <ecNumber evidence="6">1.11.1.28</ecNumber>
    </recommendedName>
    <alternativeName>
        <fullName evidence="6">Alkylhydroperoxidase AhpD</fullName>
    </alternativeName>
</protein>
<dbReference type="InterPro" id="IPR004675">
    <property type="entry name" value="AhpD_core"/>
</dbReference>
<dbReference type="GO" id="GO:0006979">
    <property type="term" value="P:response to oxidative stress"/>
    <property type="evidence" value="ECO:0007669"/>
    <property type="project" value="InterPro"/>
</dbReference>
<dbReference type="InterPro" id="IPR004674">
    <property type="entry name" value="AhpD"/>
</dbReference>
<dbReference type="GO" id="GO:0032843">
    <property type="term" value="F:hydroperoxide reductase activity"/>
    <property type="evidence" value="ECO:0007669"/>
    <property type="project" value="InterPro"/>
</dbReference>
<keyword evidence="1 6" id="KW-0575">Peroxidase</keyword>
<feature type="active site" description="Cysteine sulfenic acid (-SOH) intermediate" evidence="6">
    <location>
        <position position="134"/>
    </location>
</feature>
<dbReference type="PANTHER" id="PTHR33930:SF7">
    <property type="entry name" value="ALKYL HYDROPEROXIDE REDUCTASE AHPD"/>
    <property type="match status" value="1"/>
</dbReference>
<keyword evidence="3 6" id="KW-0560">Oxidoreductase</keyword>
<dbReference type="NCBIfam" id="TIGR00778">
    <property type="entry name" value="ahpD_dom"/>
    <property type="match status" value="1"/>
</dbReference>
<dbReference type="NCBIfam" id="TIGR00777">
    <property type="entry name" value="ahpD"/>
    <property type="match status" value="1"/>
</dbReference>
<comment type="function">
    <text evidence="6">Antioxidant protein with alkyl hydroperoxidase activity. Required for the reduction of the AhpC active site cysteine residues and for the regeneration of the AhpC enzyme activity.</text>
</comment>
<feature type="domain" description="Carboxymuconolactone decarboxylase-like" evidence="7">
    <location>
        <begin position="94"/>
        <end position="175"/>
    </location>
</feature>
<evidence type="ECO:0000256" key="5">
    <source>
        <dbReference type="ARBA" id="ARBA00023284"/>
    </source>
</evidence>
<evidence type="ECO:0000256" key="1">
    <source>
        <dbReference type="ARBA" id="ARBA00022559"/>
    </source>
</evidence>
<name>A0A286DQZ4_9ACTN</name>
<comment type="catalytic activity">
    <reaction evidence="6">
        <text>N(6)-[(R)-dihydrolipoyl]-L-lysyl-[lipoyl-carrier protein] + a hydroperoxide = N(6)-[(R)-lipoyl]-L-lysyl-[lipoyl-carrier protein] + an alcohol + H2O</text>
        <dbReference type="Rhea" id="RHEA:62636"/>
        <dbReference type="Rhea" id="RHEA-COMP:10502"/>
        <dbReference type="Rhea" id="RHEA-COMP:16355"/>
        <dbReference type="ChEBI" id="CHEBI:15377"/>
        <dbReference type="ChEBI" id="CHEBI:30879"/>
        <dbReference type="ChEBI" id="CHEBI:35924"/>
        <dbReference type="ChEBI" id="CHEBI:83099"/>
        <dbReference type="ChEBI" id="CHEBI:83100"/>
        <dbReference type="EC" id="1.11.1.28"/>
    </reaction>
</comment>
<dbReference type="GO" id="GO:0015036">
    <property type="term" value="F:disulfide oxidoreductase activity"/>
    <property type="evidence" value="ECO:0007669"/>
    <property type="project" value="TreeGrafter"/>
</dbReference>
<dbReference type="SUPFAM" id="SSF69118">
    <property type="entry name" value="AhpD-like"/>
    <property type="match status" value="1"/>
</dbReference>
<keyword evidence="2 6" id="KW-0049">Antioxidant</keyword>
<comment type="similarity">
    <text evidence="6">Belongs to the AhpD family.</text>
</comment>
<reference evidence="8 9" key="1">
    <citation type="submission" date="2017-09" db="EMBL/GenBank/DDBJ databases">
        <authorList>
            <person name="Ehlers B."/>
            <person name="Leendertz F.H."/>
        </authorList>
    </citation>
    <scope>NUCLEOTIDE SEQUENCE [LARGE SCALE GENOMIC DNA]</scope>
    <source>
        <strain evidence="8 9">CGMCC 4.7095</strain>
    </source>
</reference>
<proteinExistence type="inferred from homology"/>
<evidence type="ECO:0000256" key="6">
    <source>
        <dbReference type="HAMAP-Rule" id="MF_01676"/>
    </source>
</evidence>
<keyword evidence="4 6" id="KW-1015">Disulfide bond</keyword>
<feature type="disulfide bond" evidence="6">
    <location>
        <begin position="131"/>
        <end position="134"/>
    </location>
</feature>
<comment type="subunit">
    <text evidence="6">Homotrimer.</text>
</comment>